<dbReference type="EMBL" id="CAJVPL010000759">
    <property type="protein sequence ID" value="CAG8527224.1"/>
    <property type="molecule type" value="Genomic_DNA"/>
</dbReference>
<dbReference type="AlphaFoldDB" id="A0A9N9ABU2"/>
<keyword evidence="3" id="KW-1185">Reference proteome</keyword>
<dbReference type="Proteomes" id="UP000789831">
    <property type="component" value="Unassembled WGS sequence"/>
</dbReference>
<feature type="region of interest" description="Disordered" evidence="1">
    <location>
        <begin position="314"/>
        <end position="366"/>
    </location>
</feature>
<gene>
    <name evidence="2" type="ORF">AGERDE_LOCUS5534</name>
</gene>
<accession>A0A9N9ABU2</accession>
<comment type="caution">
    <text evidence="2">The sequence shown here is derived from an EMBL/GenBank/DDBJ whole genome shotgun (WGS) entry which is preliminary data.</text>
</comment>
<name>A0A9N9ABU2_9GLOM</name>
<evidence type="ECO:0000256" key="1">
    <source>
        <dbReference type="SAM" id="MobiDB-lite"/>
    </source>
</evidence>
<sequence>MSGSGPYGGGSQPAARVYLPYLRGLKSFIERKNVDKKQDMIYVMNKQIESEELCERVTSHQYQYQVEQRSYEERENIKELYINEEDLEGELDLSDFTKLEKIFISYYVDKNKLEIEDEEKYSKKKDSEKFIISKNIKLLDGPNAELYMLYSHVLKNELPKYIEKVKEEMGTRFIRFNQKFKEEKGESFGDYVVKKIANSDDFYLSPDRVWREIKDTKKEIQGKTLDIAPTIPLVLQGENKKKNNDGKKDMVNYMKPSIKKPSPLKLNTFNKTEKTGKELGESELPTSTENKRFFANNSKRMRALSDLTIVEEVEEEPITSAEEQKSSSTTPSPENNPQKLKKEQNKSFQISDITRSVTELGRRPTPEEVEKALLAAAEGKNNHSTLIINDCRNKIEELQNNLNQLDDKFRQSQANHQEQIAKNGELAQENENLQNELEEGLTDKKQKATQKIRELVQEQRNHKCPVLDNSELAATKTDRDKLRKREKAQNEKIISLEEELTEAERKLKNEEQ</sequence>
<feature type="compositionally biased region" description="Basic and acidic residues" evidence="1">
    <location>
        <begin position="476"/>
        <end position="490"/>
    </location>
</feature>
<feature type="region of interest" description="Disordered" evidence="1">
    <location>
        <begin position="461"/>
        <end position="490"/>
    </location>
</feature>
<protein>
    <submittedName>
        <fullName evidence="2">9701_t:CDS:1</fullName>
    </submittedName>
</protein>
<reference evidence="2" key="1">
    <citation type="submission" date="2021-06" db="EMBL/GenBank/DDBJ databases">
        <authorList>
            <person name="Kallberg Y."/>
            <person name="Tangrot J."/>
            <person name="Rosling A."/>
        </authorList>
    </citation>
    <scope>NUCLEOTIDE SEQUENCE</scope>
    <source>
        <strain evidence="2">MT106</strain>
    </source>
</reference>
<evidence type="ECO:0000313" key="2">
    <source>
        <dbReference type="EMBL" id="CAG8527224.1"/>
    </source>
</evidence>
<evidence type="ECO:0000313" key="3">
    <source>
        <dbReference type="Proteomes" id="UP000789831"/>
    </source>
</evidence>
<feature type="compositionally biased region" description="Polar residues" evidence="1">
    <location>
        <begin position="346"/>
        <end position="357"/>
    </location>
</feature>
<proteinExistence type="predicted"/>
<organism evidence="2 3">
    <name type="scientific">Ambispora gerdemannii</name>
    <dbReference type="NCBI Taxonomy" id="144530"/>
    <lineage>
        <taxon>Eukaryota</taxon>
        <taxon>Fungi</taxon>
        <taxon>Fungi incertae sedis</taxon>
        <taxon>Mucoromycota</taxon>
        <taxon>Glomeromycotina</taxon>
        <taxon>Glomeromycetes</taxon>
        <taxon>Archaeosporales</taxon>
        <taxon>Ambisporaceae</taxon>
        <taxon>Ambispora</taxon>
    </lineage>
</organism>